<dbReference type="EMBL" id="BAAAHE010000047">
    <property type="protein sequence ID" value="GAA0634397.1"/>
    <property type="molecule type" value="Genomic_DNA"/>
</dbReference>
<dbReference type="SUPFAM" id="SSF53474">
    <property type="entry name" value="alpha/beta-Hydrolases"/>
    <property type="match status" value="1"/>
</dbReference>
<dbReference type="InterPro" id="IPR050565">
    <property type="entry name" value="LYPA1-2/EST-like"/>
</dbReference>
<evidence type="ECO:0000256" key="2">
    <source>
        <dbReference type="ARBA" id="ARBA00022801"/>
    </source>
</evidence>
<comment type="similarity">
    <text evidence="1">Belongs to the AB hydrolase superfamily. AB hydrolase 2 family.</text>
</comment>
<dbReference type="Proteomes" id="UP001500957">
    <property type="component" value="Unassembled WGS sequence"/>
</dbReference>
<gene>
    <name evidence="4" type="ORF">GCM10009547_43000</name>
</gene>
<dbReference type="Pfam" id="PF02230">
    <property type="entry name" value="Abhydrolase_2"/>
    <property type="match status" value="1"/>
</dbReference>
<evidence type="ECO:0000313" key="4">
    <source>
        <dbReference type="EMBL" id="GAA0634397.1"/>
    </source>
</evidence>
<dbReference type="GO" id="GO:0016787">
    <property type="term" value="F:hydrolase activity"/>
    <property type="evidence" value="ECO:0007669"/>
    <property type="project" value="UniProtKB-KW"/>
</dbReference>
<evidence type="ECO:0000256" key="1">
    <source>
        <dbReference type="ARBA" id="ARBA00006499"/>
    </source>
</evidence>
<dbReference type="RefSeq" id="WP_344608855.1">
    <property type="nucleotide sequence ID" value="NZ_BAAAHE010000047.1"/>
</dbReference>
<proteinExistence type="inferred from homology"/>
<reference evidence="4 5" key="1">
    <citation type="journal article" date="2019" name="Int. J. Syst. Evol. Microbiol.">
        <title>The Global Catalogue of Microorganisms (GCM) 10K type strain sequencing project: providing services to taxonomists for standard genome sequencing and annotation.</title>
        <authorList>
            <consortium name="The Broad Institute Genomics Platform"/>
            <consortium name="The Broad Institute Genome Sequencing Center for Infectious Disease"/>
            <person name="Wu L."/>
            <person name="Ma J."/>
        </authorList>
    </citation>
    <scope>NUCLEOTIDE SEQUENCE [LARGE SCALE GENOMIC DNA]</scope>
    <source>
        <strain evidence="4 5">JCM 10671</strain>
    </source>
</reference>
<evidence type="ECO:0000259" key="3">
    <source>
        <dbReference type="Pfam" id="PF02230"/>
    </source>
</evidence>
<dbReference type="InterPro" id="IPR003140">
    <property type="entry name" value="PLipase/COase/thioEstase"/>
</dbReference>
<dbReference type="PANTHER" id="PTHR10655:SF17">
    <property type="entry name" value="LYSOPHOSPHOLIPASE-LIKE PROTEIN 1"/>
    <property type="match status" value="1"/>
</dbReference>
<accession>A0ABN1HAS6</accession>
<feature type="domain" description="Phospholipase/carboxylesterase/thioesterase" evidence="3">
    <location>
        <begin position="16"/>
        <end position="214"/>
    </location>
</feature>
<comment type="caution">
    <text evidence="4">The sequence shown here is derived from an EMBL/GenBank/DDBJ whole genome shotgun (WGS) entry which is preliminary data.</text>
</comment>
<keyword evidence="2 4" id="KW-0378">Hydrolase</keyword>
<protein>
    <submittedName>
        <fullName evidence="4">Alpha/beta hydrolase</fullName>
    </submittedName>
</protein>
<keyword evidence="5" id="KW-1185">Reference proteome</keyword>
<name>A0ABN1HAS6_9ACTN</name>
<dbReference type="InterPro" id="IPR029058">
    <property type="entry name" value="AB_hydrolase_fold"/>
</dbReference>
<dbReference type="PANTHER" id="PTHR10655">
    <property type="entry name" value="LYSOPHOSPHOLIPASE-RELATED"/>
    <property type="match status" value="1"/>
</dbReference>
<organism evidence="4 5">
    <name type="scientific">Sporichthya brevicatena</name>
    <dbReference type="NCBI Taxonomy" id="171442"/>
    <lineage>
        <taxon>Bacteria</taxon>
        <taxon>Bacillati</taxon>
        <taxon>Actinomycetota</taxon>
        <taxon>Actinomycetes</taxon>
        <taxon>Sporichthyales</taxon>
        <taxon>Sporichthyaceae</taxon>
        <taxon>Sporichthya</taxon>
    </lineage>
</organism>
<dbReference type="Gene3D" id="3.40.50.1820">
    <property type="entry name" value="alpha/beta hydrolase"/>
    <property type="match status" value="1"/>
</dbReference>
<sequence length="220" mass="23671">MLDAVEFETGPNPAWSVILLHGLGDSGDGWAPVAPHIVRPGWPSVRLLFPHAPVQPVTINGGMKMRSWYDIVDLGDIDRRADEAGLEESGRAVEALIAREAERGVPASRLILAGFSQGGAVTLTLGLRRAEPLAGLVAMSTYLPMATKVLDEANRDVTLPVFMAHGLHDPMVPHAAGQQAAEHVRSLGHDVEWHSYPMQHEACAEELDALGAWLSARFGV</sequence>
<evidence type="ECO:0000313" key="5">
    <source>
        <dbReference type="Proteomes" id="UP001500957"/>
    </source>
</evidence>